<reference evidence="1" key="1">
    <citation type="submission" date="2022-03" db="EMBL/GenBank/DDBJ databases">
        <authorList>
            <person name="Martin C."/>
        </authorList>
    </citation>
    <scope>NUCLEOTIDE SEQUENCE</scope>
</reference>
<feature type="non-terminal residue" evidence="1">
    <location>
        <position position="1"/>
    </location>
</feature>
<dbReference type="Proteomes" id="UP000749559">
    <property type="component" value="Unassembled WGS sequence"/>
</dbReference>
<evidence type="ECO:0000313" key="1">
    <source>
        <dbReference type="EMBL" id="CAH1777553.1"/>
    </source>
</evidence>
<accession>A0A8J1XJV0</accession>
<protein>
    <submittedName>
        <fullName evidence="1">Uncharacterized protein</fullName>
    </submittedName>
</protein>
<evidence type="ECO:0000313" key="2">
    <source>
        <dbReference type="Proteomes" id="UP000749559"/>
    </source>
</evidence>
<organism evidence="1 2">
    <name type="scientific">Owenia fusiformis</name>
    <name type="common">Polychaete worm</name>
    <dbReference type="NCBI Taxonomy" id="6347"/>
    <lineage>
        <taxon>Eukaryota</taxon>
        <taxon>Metazoa</taxon>
        <taxon>Spiralia</taxon>
        <taxon>Lophotrochozoa</taxon>
        <taxon>Annelida</taxon>
        <taxon>Polychaeta</taxon>
        <taxon>Sedentaria</taxon>
        <taxon>Canalipalpata</taxon>
        <taxon>Sabellida</taxon>
        <taxon>Oweniida</taxon>
        <taxon>Oweniidae</taxon>
        <taxon>Owenia</taxon>
    </lineage>
</organism>
<name>A0A8J1XJV0_OWEFU</name>
<sequence>DISCDTRPYNKALLPATDEEKVIIGLKAIPKSLKSEIEGIPEDTKAARTLINSMMTKRELAYTTPSGKSTDAAKLIIGKTSSIGIRHNLIFDYLILNRGMKRAQINAVLSTRNREVYKLLQRQKNGHGINS</sequence>
<gene>
    <name evidence="1" type="ORF">OFUS_LOCUS4581</name>
</gene>
<proteinExistence type="predicted"/>
<dbReference type="AlphaFoldDB" id="A0A8J1XJV0"/>
<keyword evidence="2" id="KW-1185">Reference proteome</keyword>
<comment type="caution">
    <text evidence="1">The sequence shown here is derived from an EMBL/GenBank/DDBJ whole genome shotgun (WGS) entry which is preliminary data.</text>
</comment>
<dbReference type="EMBL" id="CAIIXF020000002">
    <property type="protein sequence ID" value="CAH1777553.1"/>
    <property type="molecule type" value="Genomic_DNA"/>
</dbReference>